<keyword evidence="4" id="KW-0328">Glycosyltransferase</keyword>
<feature type="transmembrane region" description="Helical" evidence="9">
    <location>
        <begin position="303"/>
        <end position="324"/>
    </location>
</feature>
<name>A0AAN4ZZQ0_9RHOB</name>
<dbReference type="RefSeq" id="WP_035846636.1">
    <property type="nucleotide sequence ID" value="NZ_BNAB01000009.1"/>
</dbReference>
<reference evidence="11 12" key="2">
    <citation type="submission" date="2016-10" db="EMBL/GenBank/DDBJ databases">
        <authorList>
            <person name="Varghese N."/>
            <person name="Submissions S."/>
        </authorList>
    </citation>
    <scope>NUCLEOTIDE SEQUENCE [LARGE SCALE GENOMIC DNA]</scope>
    <source>
        <strain evidence="11 12">DSM 24802</strain>
    </source>
</reference>
<reference evidence="10" key="1">
    <citation type="journal article" date="2014" name="Int. J. Syst. Evol. Microbiol.">
        <title>Complete genome sequence of Corynebacterium casei LMG S-19264T (=DSM 44701T), isolated from a smear-ripened cheese.</title>
        <authorList>
            <consortium name="US DOE Joint Genome Institute (JGI-PGF)"/>
            <person name="Walter F."/>
            <person name="Albersmeier A."/>
            <person name="Kalinowski J."/>
            <person name="Ruckert C."/>
        </authorList>
    </citation>
    <scope>NUCLEOTIDE SEQUENCE</scope>
    <source>
        <strain evidence="10">CGMCC 1.10859</strain>
    </source>
</reference>
<evidence type="ECO:0000256" key="7">
    <source>
        <dbReference type="ARBA" id="ARBA00022989"/>
    </source>
</evidence>
<evidence type="ECO:0000256" key="5">
    <source>
        <dbReference type="ARBA" id="ARBA00022679"/>
    </source>
</evidence>
<gene>
    <name evidence="10" type="ORF">GCM10008024_21880</name>
    <name evidence="11" type="ORF">SAMN05444006_11369</name>
</gene>
<dbReference type="Proteomes" id="UP000634647">
    <property type="component" value="Unassembled WGS sequence"/>
</dbReference>
<dbReference type="InterPro" id="IPR029044">
    <property type="entry name" value="Nucleotide-diphossugar_trans"/>
</dbReference>
<keyword evidence="8 9" id="KW-0472">Membrane</keyword>
<dbReference type="PANTHER" id="PTHR12726">
    <property type="entry name" value="CERAMIDE GLUCOSYLTRANSFERASE"/>
    <property type="match status" value="1"/>
</dbReference>
<dbReference type="SUPFAM" id="SSF53448">
    <property type="entry name" value="Nucleotide-diphospho-sugar transferases"/>
    <property type="match status" value="1"/>
</dbReference>
<evidence type="ECO:0000313" key="13">
    <source>
        <dbReference type="Proteomes" id="UP000634647"/>
    </source>
</evidence>
<evidence type="ECO:0000256" key="1">
    <source>
        <dbReference type="ARBA" id="ARBA00004141"/>
    </source>
</evidence>
<dbReference type="EMBL" id="FNOB01000013">
    <property type="protein sequence ID" value="SDX29992.1"/>
    <property type="molecule type" value="Genomic_DNA"/>
</dbReference>
<dbReference type="PANTHER" id="PTHR12726:SF0">
    <property type="entry name" value="CERAMIDE GLUCOSYLTRANSFERASE"/>
    <property type="match status" value="1"/>
</dbReference>
<dbReference type="CDD" id="cd02520">
    <property type="entry name" value="Glucosylceramide_synthase"/>
    <property type="match status" value="1"/>
</dbReference>
<feature type="transmembrane region" description="Helical" evidence="9">
    <location>
        <begin position="336"/>
        <end position="356"/>
    </location>
</feature>
<organism evidence="10 13">
    <name type="scientific">Allgaiera indica</name>
    <dbReference type="NCBI Taxonomy" id="765699"/>
    <lineage>
        <taxon>Bacteria</taxon>
        <taxon>Pseudomonadati</taxon>
        <taxon>Pseudomonadota</taxon>
        <taxon>Alphaproteobacteria</taxon>
        <taxon>Rhodobacterales</taxon>
        <taxon>Paracoccaceae</taxon>
        <taxon>Allgaiera</taxon>
    </lineage>
</organism>
<dbReference type="InterPro" id="IPR025993">
    <property type="entry name" value="Ceramide_glucosylTrfase"/>
</dbReference>
<dbReference type="AlphaFoldDB" id="A0AAN4ZZQ0"/>
<feature type="transmembrane region" description="Helical" evidence="9">
    <location>
        <begin position="274"/>
        <end position="297"/>
    </location>
</feature>
<evidence type="ECO:0000313" key="10">
    <source>
        <dbReference type="EMBL" id="GHE02434.1"/>
    </source>
</evidence>
<sequence length="378" mass="40792">MGAATAILTLFVLGALGLHLLSVTIVSLRLARARRSTARAGQPPVSLLRPLCGLEYALEETLATSFAQEYAEYEVIFCVERVDDPAIPLAEKLIAAHPDVPAKLLIGTDPISGNPKLNNLVKGWNAARHDWIVMSDSNVLLPPDFLRVSVSRFDARTGLVSSPPVGIRPENAWGALECGFLNTYQARWQLLADSLGLGYAQGKTLFWRRGVVEAGGGLARLGGEMAEDVASTKLVRGLGLNVRLAPEPFAQPIGRRGFGTVWSRQLRWARVRRLGFPLLFTAEILTGALPPVLAIAALAAAGAASWICLPGLVMLWFAAEWGLARQAGWPQGARDVAMWMLRDLMLPAIWVAAWAGRGFTWRGNQMDKAGADGLSTAK</sequence>
<keyword evidence="5" id="KW-0808">Transferase</keyword>
<keyword evidence="7 9" id="KW-1133">Transmembrane helix</keyword>
<proteinExistence type="predicted"/>
<comment type="pathway">
    <text evidence="2">Lipid metabolism; sphingolipid metabolism.</text>
</comment>
<dbReference type="Gene3D" id="3.90.550.10">
    <property type="entry name" value="Spore Coat Polysaccharide Biosynthesis Protein SpsA, Chain A"/>
    <property type="match status" value="1"/>
</dbReference>
<evidence type="ECO:0000256" key="3">
    <source>
        <dbReference type="ARBA" id="ARBA00004991"/>
    </source>
</evidence>
<dbReference type="GO" id="GO:0006679">
    <property type="term" value="P:glucosylceramide biosynthetic process"/>
    <property type="evidence" value="ECO:0007669"/>
    <property type="project" value="TreeGrafter"/>
</dbReference>
<accession>A0AAN4ZZQ0</accession>
<keyword evidence="6 9" id="KW-0812">Transmembrane</keyword>
<comment type="subcellular location">
    <subcellularLocation>
        <location evidence="1">Membrane</location>
        <topology evidence="1">Multi-pass membrane protein</topology>
    </subcellularLocation>
</comment>
<comment type="caution">
    <text evidence="10">The sequence shown here is derived from an EMBL/GenBank/DDBJ whole genome shotgun (WGS) entry which is preliminary data.</text>
</comment>
<feature type="transmembrane region" description="Helical" evidence="9">
    <location>
        <begin position="6"/>
        <end position="31"/>
    </location>
</feature>
<dbReference type="Proteomes" id="UP000199541">
    <property type="component" value="Unassembled WGS sequence"/>
</dbReference>
<evidence type="ECO:0000313" key="11">
    <source>
        <dbReference type="EMBL" id="SDX29992.1"/>
    </source>
</evidence>
<protein>
    <submittedName>
        <fullName evidence="10">Ceramide glucosyltransferase</fullName>
    </submittedName>
</protein>
<dbReference type="GO" id="GO:0016020">
    <property type="term" value="C:membrane"/>
    <property type="evidence" value="ECO:0007669"/>
    <property type="project" value="UniProtKB-SubCell"/>
</dbReference>
<evidence type="ECO:0000256" key="9">
    <source>
        <dbReference type="SAM" id="Phobius"/>
    </source>
</evidence>
<evidence type="ECO:0000256" key="6">
    <source>
        <dbReference type="ARBA" id="ARBA00022692"/>
    </source>
</evidence>
<keyword evidence="12" id="KW-1185">Reference proteome</keyword>
<comment type="pathway">
    <text evidence="3">Sphingolipid metabolism.</text>
</comment>
<dbReference type="Pfam" id="PF13506">
    <property type="entry name" value="Glyco_transf_21"/>
    <property type="match status" value="1"/>
</dbReference>
<evidence type="ECO:0000256" key="2">
    <source>
        <dbReference type="ARBA" id="ARBA00004760"/>
    </source>
</evidence>
<evidence type="ECO:0000256" key="4">
    <source>
        <dbReference type="ARBA" id="ARBA00022676"/>
    </source>
</evidence>
<reference evidence="10" key="3">
    <citation type="submission" date="2023-06" db="EMBL/GenBank/DDBJ databases">
        <authorList>
            <person name="Sun Q."/>
            <person name="Zhou Y."/>
        </authorList>
    </citation>
    <scope>NUCLEOTIDE SEQUENCE</scope>
    <source>
        <strain evidence="10">CGMCC 1.10859</strain>
    </source>
</reference>
<dbReference type="GO" id="GO:0008120">
    <property type="term" value="F:ceramide glucosyltransferase activity"/>
    <property type="evidence" value="ECO:0007669"/>
    <property type="project" value="TreeGrafter"/>
</dbReference>
<evidence type="ECO:0000256" key="8">
    <source>
        <dbReference type="ARBA" id="ARBA00023136"/>
    </source>
</evidence>
<dbReference type="EMBL" id="BNAB01000009">
    <property type="protein sequence ID" value="GHE02434.1"/>
    <property type="molecule type" value="Genomic_DNA"/>
</dbReference>
<evidence type="ECO:0000313" key="12">
    <source>
        <dbReference type="Proteomes" id="UP000199541"/>
    </source>
</evidence>